<dbReference type="Gramene" id="KQK11216">
    <property type="protein sequence ID" value="KQK11216"/>
    <property type="gene ID" value="BRADI_2g58835v3"/>
</dbReference>
<evidence type="ECO:0000313" key="3">
    <source>
        <dbReference type="EnsemblPlants" id="KQK11216"/>
    </source>
</evidence>
<feature type="region of interest" description="Disordered" evidence="1">
    <location>
        <begin position="1"/>
        <end position="37"/>
    </location>
</feature>
<dbReference type="AlphaFoldDB" id="A0A0Q3GJA8"/>
<protein>
    <submittedName>
        <fullName evidence="2 3">Uncharacterized protein</fullName>
    </submittedName>
</protein>
<dbReference type="Proteomes" id="UP000008810">
    <property type="component" value="Chromosome 2"/>
</dbReference>
<evidence type="ECO:0000256" key="1">
    <source>
        <dbReference type="SAM" id="MobiDB-lite"/>
    </source>
</evidence>
<dbReference type="FunCoup" id="A0A0Q3GJA8">
    <property type="interactions" value="252"/>
</dbReference>
<dbReference type="PANTHER" id="PTHR39104">
    <property type="entry name" value="AMINO ACID-LIGASE"/>
    <property type="match status" value="1"/>
</dbReference>
<feature type="region of interest" description="Disordered" evidence="1">
    <location>
        <begin position="114"/>
        <end position="152"/>
    </location>
</feature>
<organism evidence="2">
    <name type="scientific">Brachypodium distachyon</name>
    <name type="common">Purple false brome</name>
    <name type="synonym">Trachynia distachya</name>
    <dbReference type="NCBI Taxonomy" id="15368"/>
    <lineage>
        <taxon>Eukaryota</taxon>
        <taxon>Viridiplantae</taxon>
        <taxon>Streptophyta</taxon>
        <taxon>Embryophyta</taxon>
        <taxon>Tracheophyta</taxon>
        <taxon>Spermatophyta</taxon>
        <taxon>Magnoliopsida</taxon>
        <taxon>Liliopsida</taxon>
        <taxon>Poales</taxon>
        <taxon>Poaceae</taxon>
        <taxon>BOP clade</taxon>
        <taxon>Pooideae</taxon>
        <taxon>Stipodae</taxon>
        <taxon>Brachypodieae</taxon>
        <taxon>Brachypodium</taxon>
    </lineage>
</organism>
<dbReference type="PANTHER" id="PTHR39104:SF1">
    <property type="entry name" value="AMINO ACID-LIGASE"/>
    <property type="match status" value="1"/>
</dbReference>
<accession>A0A0Q3GJA8</accession>
<name>A0A0Q3GJA8_BRADI</name>
<dbReference type="STRING" id="15368.A0A0Q3GJA8"/>
<reference evidence="3" key="3">
    <citation type="submission" date="2018-08" db="UniProtKB">
        <authorList>
            <consortium name="EnsemblPlants"/>
        </authorList>
    </citation>
    <scope>IDENTIFICATION</scope>
    <source>
        <strain evidence="3">cv. Bd21</strain>
    </source>
</reference>
<evidence type="ECO:0000313" key="2">
    <source>
        <dbReference type="EMBL" id="KQK11216.1"/>
    </source>
</evidence>
<dbReference type="EMBL" id="CM000881">
    <property type="protein sequence ID" value="KQK11216.1"/>
    <property type="molecule type" value="Genomic_DNA"/>
</dbReference>
<gene>
    <name evidence="3" type="primary">LOC100844251</name>
    <name evidence="2" type="ORF">BRADI_2g58835v3</name>
</gene>
<dbReference type="EnsemblPlants" id="KQK11216">
    <property type="protein sequence ID" value="KQK11216"/>
    <property type="gene ID" value="BRADI_2g58835v3"/>
</dbReference>
<reference evidence="2 3" key="1">
    <citation type="journal article" date="2010" name="Nature">
        <title>Genome sequencing and analysis of the model grass Brachypodium distachyon.</title>
        <authorList>
            <consortium name="International Brachypodium Initiative"/>
        </authorList>
    </citation>
    <scope>NUCLEOTIDE SEQUENCE [LARGE SCALE GENOMIC DNA]</scope>
    <source>
        <strain evidence="2 3">Bd21</strain>
    </source>
</reference>
<dbReference type="RefSeq" id="XP_014754308.1">
    <property type="nucleotide sequence ID" value="XM_014898822.2"/>
</dbReference>
<dbReference type="KEGG" id="bdi:100844251"/>
<reference evidence="2" key="2">
    <citation type="submission" date="2017-06" db="EMBL/GenBank/DDBJ databases">
        <title>WGS assembly of Brachypodium distachyon.</title>
        <authorList>
            <consortium name="The International Brachypodium Initiative"/>
            <person name="Lucas S."/>
            <person name="Harmon-Smith M."/>
            <person name="Lail K."/>
            <person name="Tice H."/>
            <person name="Grimwood J."/>
            <person name="Bruce D."/>
            <person name="Barry K."/>
            <person name="Shu S."/>
            <person name="Lindquist E."/>
            <person name="Wang M."/>
            <person name="Pitluck S."/>
            <person name="Vogel J.P."/>
            <person name="Garvin D.F."/>
            <person name="Mockler T.C."/>
            <person name="Schmutz J."/>
            <person name="Rokhsar D."/>
            <person name="Bevan M.W."/>
        </authorList>
    </citation>
    <scope>NUCLEOTIDE SEQUENCE</scope>
    <source>
        <strain evidence="2">Bd21</strain>
    </source>
</reference>
<evidence type="ECO:0000313" key="4">
    <source>
        <dbReference type="Proteomes" id="UP000008810"/>
    </source>
</evidence>
<proteinExistence type="predicted"/>
<dbReference type="OrthoDB" id="751983at2759"/>
<dbReference type="GeneID" id="100844251"/>
<keyword evidence="4" id="KW-1185">Reference proteome</keyword>
<sequence>MSPMSNRSRGAIAEAGAPPAMPPPLRTVHLRRSEPESGTETAAAAITVEGGEGVDLARVGRALGLDPATVRLNGYYLSRVYGGYVSLAVKWRALIDFFDARGLPAGAHPAAAVAVQGTPLPPSPEPRDRRSAKRKSGLETGNCSKRLQDNSSTLSKSGLDLLSDDITLGLKRRLRLDETTPSKKIKQHECSSETQQPVKFSCSFINGHRKRPRDEEIATSLSCKRVR</sequence>